<evidence type="ECO:0000256" key="1">
    <source>
        <dbReference type="SAM" id="MobiDB-lite"/>
    </source>
</evidence>
<name>A0ABU4H1P0_9MICO</name>
<dbReference type="RefSeq" id="WP_318353770.1">
    <property type="nucleotide sequence ID" value="NZ_JAWQEV010000003.1"/>
</dbReference>
<evidence type="ECO:0000313" key="3">
    <source>
        <dbReference type="Proteomes" id="UP001283109"/>
    </source>
</evidence>
<feature type="compositionally biased region" description="Basic and acidic residues" evidence="1">
    <location>
        <begin position="68"/>
        <end position="110"/>
    </location>
</feature>
<protein>
    <submittedName>
        <fullName evidence="2">Uncharacterized protein</fullName>
    </submittedName>
</protein>
<organism evidence="2 3">
    <name type="scientific">Microbacterium arthrosphaerae</name>
    <dbReference type="NCBI Taxonomy" id="792652"/>
    <lineage>
        <taxon>Bacteria</taxon>
        <taxon>Bacillati</taxon>
        <taxon>Actinomycetota</taxon>
        <taxon>Actinomycetes</taxon>
        <taxon>Micrococcales</taxon>
        <taxon>Microbacteriaceae</taxon>
        <taxon>Microbacterium</taxon>
    </lineage>
</organism>
<dbReference type="Proteomes" id="UP001283109">
    <property type="component" value="Unassembled WGS sequence"/>
</dbReference>
<feature type="compositionally biased region" description="Polar residues" evidence="1">
    <location>
        <begin position="8"/>
        <end position="28"/>
    </location>
</feature>
<proteinExistence type="predicted"/>
<sequence length="110" mass="11627">MHSAIFSRRSSTPADSGNAPPQQSSTRQVAPFHHGACDCGDPNHHAEGDASAADQNGEEDVAPLCPVSRERTVADRDVGRAGDRGEIEPIARPHRDNILTTSGEERGGFG</sequence>
<reference evidence="2 3" key="1">
    <citation type="submission" date="2023-11" db="EMBL/GenBank/DDBJ databases">
        <title>Draft genome sequence of Microbacterium arthrosphaerae JCM 30492.</title>
        <authorList>
            <person name="Zhang G."/>
            <person name="Ding Y."/>
        </authorList>
    </citation>
    <scope>NUCLEOTIDE SEQUENCE [LARGE SCALE GENOMIC DNA]</scope>
    <source>
        <strain evidence="2 3">JCM 30492</strain>
    </source>
</reference>
<accession>A0ABU4H1P0</accession>
<gene>
    <name evidence="2" type="ORF">R8Z58_10795</name>
</gene>
<dbReference type="EMBL" id="JAWQEV010000003">
    <property type="protein sequence ID" value="MDW4573257.1"/>
    <property type="molecule type" value="Genomic_DNA"/>
</dbReference>
<evidence type="ECO:0000313" key="2">
    <source>
        <dbReference type="EMBL" id="MDW4573257.1"/>
    </source>
</evidence>
<comment type="caution">
    <text evidence="2">The sequence shown here is derived from an EMBL/GenBank/DDBJ whole genome shotgun (WGS) entry which is preliminary data.</text>
</comment>
<keyword evidence="3" id="KW-1185">Reference proteome</keyword>
<feature type="region of interest" description="Disordered" evidence="1">
    <location>
        <begin position="1"/>
        <end position="110"/>
    </location>
</feature>